<dbReference type="Pfam" id="PF00561">
    <property type="entry name" value="Abhydrolase_1"/>
    <property type="match status" value="1"/>
</dbReference>
<dbReference type="InterPro" id="IPR029058">
    <property type="entry name" value="AB_hydrolase_fold"/>
</dbReference>
<dbReference type="PANTHER" id="PTHR43433:SF5">
    <property type="entry name" value="AB HYDROLASE-1 DOMAIN-CONTAINING PROTEIN"/>
    <property type="match status" value="1"/>
</dbReference>
<proteinExistence type="predicted"/>
<dbReference type="OrthoDB" id="7055710at2"/>
<dbReference type="InterPro" id="IPR000073">
    <property type="entry name" value="AB_hydrolase_1"/>
</dbReference>
<gene>
    <name evidence="2" type="ORF">SAMN05192556_101361</name>
</gene>
<dbReference type="Proteomes" id="UP000184248">
    <property type="component" value="Unassembled WGS sequence"/>
</dbReference>
<accession>A0A1M6NCM7</accession>
<evidence type="ECO:0000259" key="1">
    <source>
        <dbReference type="Pfam" id="PF00561"/>
    </source>
</evidence>
<sequence length="306" mass="33620">MPERLVTVGGRSLWSESVGSERKGTILLIAGANASALMWPGEFVDMLVSKGYRVIRYDHRDTGRSTFMEFGQAPYAVEDLAADAISVLDAWEVRKAHVVGLSMGATLGQVMALDYRERLHSLTLMCGAALDVDFVGNITRAFSGKTSSNGLPLPDKKVLEALSERSNPSGSIEEELDRRVREWRLLSGDKIEFDESDFRLREQQCIEHAGTWKQPGNHAMATPVSLSRGEELGKVNVQTLVIQGSEDPLDPPPHGKHIADLLPNSRLVEIDGLGHCLPKVLLPRLAEEIEHHVERSHAGDAYISPA</sequence>
<dbReference type="EMBL" id="FRAL01000001">
    <property type="protein sequence ID" value="SHJ93470.1"/>
    <property type="molecule type" value="Genomic_DNA"/>
</dbReference>
<keyword evidence="3" id="KW-1185">Reference proteome</keyword>
<feature type="domain" description="AB hydrolase-1" evidence="1">
    <location>
        <begin position="25"/>
        <end position="277"/>
    </location>
</feature>
<organism evidence="2 3">
    <name type="scientific">Halomonas caseinilytica</name>
    <dbReference type="NCBI Taxonomy" id="438744"/>
    <lineage>
        <taxon>Bacteria</taxon>
        <taxon>Pseudomonadati</taxon>
        <taxon>Pseudomonadota</taxon>
        <taxon>Gammaproteobacteria</taxon>
        <taxon>Oceanospirillales</taxon>
        <taxon>Halomonadaceae</taxon>
        <taxon>Halomonas</taxon>
    </lineage>
</organism>
<dbReference type="PANTHER" id="PTHR43433">
    <property type="entry name" value="HYDROLASE, ALPHA/BETA FOLD FAMILY PROTEIN"/>
    <property type="match status" value="1"/>
</dbReference>
<dbReference type="RefSeq" id="WP_073292064.1">
    <property type="nucleotide sequence ID" value="NZ_BDEO01000001.1"/>
</dbReference>
<dbReference type="InterPro" id="IPR050471">
    <property type="entry name" value="AB_hydrolase"/>
</dbReference>
<dbReference type="SUPFAM" id="SSF53474">
    <property type="entry name" value="alpha/beta-Hydrolases"/>
    <property type="match status" value="1"/>
</dbReference>
<evidence type="ECO:0000313" key="2">
    <source>
        <dbReference type="EMBL" id="SHJ93470.1"/>
    </source>
</evidence>
<protein>
    <submittedName>
        <fullName evidence="2">10-carbomethoxy-13-deoxycarminomycin esterase/esterase</fullName>
    </submittedName>
</protein>
<dbReference type="AlphaFoldDB" id="A0A1M6NCM7"/>
<evidence type="ECO:0000313" key="3">
    <source>
        <dbReference type="Proteomes" id="UP000184248"/>
    </source>
</evidence>
<name>A0A1M6NCM7_9GAMM</name>
<reference evidence="3" key="1">
    <citation type="submission" date="2016-11" db="EMBL/GenBank/DDBJ databases">
        <authorList>
            <person name="Varghese N."/>
            <person name="Submissions S."/>
        </authorList>
    </citation>
    <scope>NUCLEOTIDE SEQUENCE [LARGE SCALE GENOMIC DNA]</scope>
    <source>
        <strain evidence="3">ALO Sharm</strain>
    </source>
</reference>
<dbReference type="Gene3D" id="3.40.50.1820">
    <property type="entry name" value="alpha/beta hydrolase"/>
    <property type="match status" value="1"/>
</dbReference>